<sequence length="75" mass="7759">MTTELDKAPCADCVPEATETAGRSSVTGAPLRVVSVAHDPTCPYWRARSAADGGAAESVDVYGDGLVLHTVRDAL</sequence>
<proteinExistence type="predicted"/>
<organism evidence="1 2">
    <name type="scientific">Nocardioides pinisoli</name>
    <dbReference type="NCBI Taxonomy" id="2950279"/>
    <lineage>
        <taxon>Bacteria</taxon>
        <taxon>Bacillati</taxon>
        <taxon>Actinomycetota</taxon>
        <taxon>Actinomycetes</taxon>
        <taxon>Propionibacteriales</taxon>
        <taxon>Nocardioidaceae</taxon>
        <taxon>Nocardioides</taxon>
    </lineage>
</organism>
<evidence type="ECO:0000313" key="2">
    <source>
        <dbReference type="Proteomes" id="UP001204524"/>
    </source>
</evidence>
<dbReference type="RefSeq" id="WP_254181926.1">
    <property type="nucleotide sequence ID" value="NZ_JANARS010000005.1"/>
</dbReference>
<name>A0ABT1KYB4_9ACTN</name>
<evidence type="ECO:0000313" key="1">
    <source>
        <dbReference type="EMBL" id="MCP3422732.1"/>
    </source>
</evidence>
<dbReference type="EMBL" id="JANARS010000005">
    <property type="protein sequence ID" value="MCP3422732.1"/>
    <property type="molecule type" value="Genomic_DNA"/>
</dbReference>
<gene>
    <name evidence="1" type="ORF">NCI01_13095</name>
</gene>
<protein>
    <submittedName>
        <fullName evidence="1">Uncharacterized protein</fullName>
    </submittedName>
</protein>
<keyword evidence="2" id="KW-1185">Reference proteome</keyword>
<accession>A0ABT1KYB4</accession>
<reference evidence="1 2" key="1">
    <citation type="submission" date="2022-06" db="EMBL/GenBank/DDBJ databases">
        <authorList>
            <person name="So Y."/>
        </authorList>
    </citation>
    <scope>NUCLEOTIDE SEQUENCE [LARGE SCALE GENOMIC DNA]</scope>
    <source>
        <strain evidence="1 2">STR3</strain>
    </source>
</reference>
<comment type="caution">
    <text evidence="1">The sequence shown here is derived from an EMBL/GenBank/DDBJ whole genome shotgun (WGS) entry which is preliminary data.</text>
</comment>
<dbReference type="Proteomes" id="UP001204524">
    <property type="component" value="Unassembled WGS sequence"/>
</dbReference>